<reference evidence="2" key="1">
    <citation type="submission" date="2020-06" db="EMBL/GenBank/DDBJ databases">
        <authorList>
            <person name="Li T."/>
            <person name="Hu X."/>
            <person name="Zhang T."/>
            <person name="Song X."/>
            <person name="Zhang H."/>
            <person name="Dai N."/>
            <person name="Sheng W."/>
            <person name="Hou X."/>
            <person name="Wei L."/>
        </authorList>
    </citation>
    <scope>NUCLEOTIDE SEQUENCE</scope>
    <source>
        <strain evidence="2">3651</strain>
        <tissue evidence="2">Leaf</tissue>
    </source>
</reference>
<feature type="compositionally biased region" description="Polar residues" evidence="1">
    <location>
        <begin position="172"/>
        <end position="188"/>
    </location>
</feature>
<evidence type="ECO:0000313" key="2">
    <source>
        <dbReference type="EMBL" id="KAK4425118.1"/>
    </source>
</evidence>
<dbReference type="EMBL" id="JACGWO010000006">
    <property type="protein sequence ID" value="KAK4425118.1"/>
    <property type="molecule type" value="Genomic_DNA"/>
</dbReference>
<dbReference type="AlphaFoldDB" id="A0AAE2CK43"/>
<name>A0AAE2CK43_9LAMI</name>
<evidence type="ECO:0000256" key="1">
    <source>
        <dbReference type="SAM" id="MobiDB-lite"/>
    </source>
</evidence>
<proteinExistence type="predicted"/>
<gene>
    <name evidence="2" type="ORF">Salat_1705700</name>
</gene>
<keyword evidence="3" id="KW-1185">Reference proteome</keyword>
<feature type="region of interest" description="Disordered" evidence="1">
    <location>
        <begin position="164"/>
        <end position="188"/>
    </location>
</feature>
<protein>
    <submittedName>
        <fullName evidence="2">Uncharacterized protein</fullName>
    </submittedName>
</protein>
<accession>A0AAE2CK43</accession>
<comment type="caution">
    <text evidence="2">The sequence shown here is derived from an EMBL/GenBank/DDBJ whole genome shotgun (WGS) entry which is preliminary data.</text>
</comment>
<sequence length="238" mass="27078">MAVRFSSYIDTFVEALPAAFKAASVPQCNYVEDSQNVAEFIEKLFNRLSVLLFHIDKQMNKVLMQGIYLPKKLNQWAKEARALKCQVSDLLQKQQNTKGNPPKLEDLIEMGVKMINHLKKCPSKDEHMYDKPIPIIILTRESGLDKPGTISELKYRTERKYYSHSEGKKMELSQQKNEQSVHPSKSQDVIQDQDAGIIFSSAEKSLPAVELKERNDSVTAVEKIGSELMSTSESIRGW</sequence>
<organism evidence="2 3">
    <name type="scientific">Sesamum alatum</name>
    <dbReference type="NCBI Taxonomy" id="300844"/>
    <lineage>
        <taxon>Eukaryota</taxon>
        <taxon>Viridiplantae</taxon>
        <taxon>Streptophyta</taxon>
        <taxon>Embryophyta</taxon>
        <taxon>Tracheophyta</taxon>
        <taxon>Spermatophyta</taxon>
        <taxon>Magnoliopsida</taxon>
        <taxon>eudicotyledons</taxon>
        <taxon>Gunneridae</taxon>
        <taxon>Pentapetalae</taxon>
        <taxon>asterids</taxon>
        <taxon>lamiids</taxon>
        <taxon>Lamiales</taxon>
        <taxon>Pedaliaceae</taxon>
        <taxon>Sesamum</taxon>
    </lineage>
</organism>
<reference evidence="2" key="2">
    <citation type="journal article" date="2024" name="Plant">
        <title>Genomic evolution and insights into agronomic trait innovations of Sesamum species.</title>
        <authorList>
            <person name="Miao H."/>
            <person name="Wang L."/>
            <person name="Qu L."/>
            <person name="Liu H."/>
            <person name="Sun Y."/>
            <person name="Le M."/>
            <person name="Wang Q."/>
            <person name="Wei S."/>
            <person name="Zheng Y."/>
            <person name="Lin W."/>
            <person name="Duan Y."/>
            <person name="Cao H."/>
            <person name="Xiong S."/>
            <person name="Wang X."/>
            <person name="Wei L."/>
            <person name="Li C."/>
            <person name="Ma Q."/>
            <person name="Ju M."/>
            <person name="Zhao R."/>
            <person name="Li G."/>
            <person name="Mu C."/>
            <person name="Tian Q."/>
            <person name="Mei H."/>
            <person name="Zhang T."/>
            <person name="Gao T."/>
            <person name="Zhang H."/>
        </authorList>
    </citation>
    <scope>NUCLEOTIDE SEQUENCE</scope>
    <source>
        <strain evidence="2">3651</strain>
    </source>
</reference>
<evidence type="ECO:0000313" key="3">
    <source>
        <dbReference type="Proteomes" id="UP001293254"/>
    </source>
</evidence>
<dbReference type="Proteomes" id="UP001293254">
    <property type="component" value="Unassembled WGS sequence"/>
</dbReference>